<evidence type="ECO:0000313" key="8">
    <source>
        <dbReference type="Proteomes" id="UP000266861"/>
    </source>
</evidence>
<dbReference type="SMART" id="SM00220">
    <property type="entry name" value="S_TKc"/>
    <property type="match status" value="1"/>
</dbReference>
<organism evidence="7 8">
    <name type="scientific">Diversispora epigaea</name>
    <dbReference type="NCBI Taxonomy" id="1348612"/>
    <lineage>
        <taxon>Eukaryota</taxon>
        <taxon>Fungi</taxon>
        <taxon>Fungi incertae sedis</taxon>
        <taxon>Mucoromycota</taxon>
        <taxon>Glomeromycotina</taxon>
        <taxon>Glomeromycetes</taxon>
        <taxon>Diversisporales</taxon>
        <taxon>Diversisporaceae</taxon>
        <taxon>Diversispora</taxon>
    </lineage>
</organism>
<keyword evidence="4" id="KW-0418">Kinase</keyword>
<dbReference type="OrthoDB" id="412517at2759"/>
<dbReference type="InterPro" id="IPR011009">
    <property type="entry name" value="Kinase-like_dom_sf"/>
</dbReference>
<dbReference type="PANTHER" id="PTHR24345:SF0">
    <property type="entry name" value="CELL CYCLE SERINE_THREONINE-PROTEIN KINASE CDC5_MSD2"/>
    <property type="match status" value="1"/>
</dbReference>
<keyword evidence="2" id="KW-0808">Transferase</keyword>
<comment type="caution">
    <text evidence="7">The sequence shown here is derived from an EMBL/GenBank/DDBJ whole genome shotgun (WGS) entry which is preliminary data.</text>
</comment>
<evidence type="ECO:0000256" key="1">
    <source>
        <dbReference type="ARBA" id="ARBA00022527"/>
    </source>
</evidence>
<keyword evidence="3" id="KW-0547">Nucleotide-binding</keyword>
<proteinExistence type="predicted"/>
<dbReference type="SUPFAM" id="SSF56112">
    <property type="entry name" value="Protein kinase-like (PK-like)"/>
    <property type="match status" value="1"/>
</dbReference>
<accession>A0A397IZM2</accession>
<dbReference type="InterPro" id="IPR000719">
    <property type="entry name" value="Prot_kinase_dom"/>
</dbReference>
<gene>
    <name evidence="7" type="ORF">Glove_164g5</name>
</gene>
<dbReference type="AlphaFoldDB" id="A0A397IZM2"/>
<dbReference type="PROSITE" id="PS50011">
    <property type="entry name" value="PROTEIN_KINASE_DOM"/>
    <property type="match status" value="1"/>
</dbReference>
<feature type="domain" description="Protein kinase" evidence="6">
    <location>
        <begin position="1"/>
        <end position="107"/>
    </location>
</feature>
<dbReference type="GO" id="GO:0005524">
    <property type="term" value="F:ATP binding"/>
    <property type="evidence" value="ECO:0007669"/>
    <property type="project" value="UniProtKB-KW"/>
</dbReference>
<sequence length="107" mass="12647">MNIQKQLNHQNIVNLYDVFSNDDFVYFKMELCSNQSLFEMVNNQGGLTELKVHFYMFQLLDAVEYMHTKNILHRNLKLENIFISEDMDLKVGDFGYQLNSQISTLSK</sequence>
<evidence type="ECO:0000259" key="6">
    <source>
        <dbReference type="PROSITE" id="PS50011"/>
    </source>
</evidence>
<evidence type="ECO:0000256" key="2">
    <source>
        <dbReference type="ARBA" id="ARBA00022679"/>
    </source>
</evidence>
<dbReference type="GO" id="GO:0005634">
    <property type="term" value="C:nucleus"/>
    <property type="evidence" value="ECO:0007669"/>
    <property type="project" value="TreeGrafter"/>
</dbReference>
<keyword evidence="1" id="KW-0723">Serine/threonine-protein kinase</keyword>
<keyword evidence="8" id="KW-1185">Reference proteome</keyword>
<evidence type="ECO:0000256" key="5">
    <source>
        <dbReference type="ARBA" id="ARBA00022840"/>
    </source>
</evidence>
<dbReference type="Gene3D" id="1.10.510.10">
    <property type="entry name" value="Transferase(Phosphotransferase) domain 1"/>
    <property type="match status" value="1"/>
</dbReference>
<name>A0A397IZM2_9GLOM</name>
<evidence type="ECO:0000256" key="3">
    <source>
        <dbReference type="ARBA" id="ARBA00022741"/>
    </source>
</evidence>
<evidence type="ECO:0000313" key="7">
    <source>
        <dbReference type="EMBL" id="RHZ78474.1"/>
    </source>
</evidence>
<evidence type="ECO:0000256" key="4">
    <source>
        <dbReference type="ARBA" id="ARBA00022777"/>
    </source>
</evidence>
<reference evidence="7 8" key="1">
    <citation type="submission" date="2018-08" db="EMBL/GenBank/DDBJ databases">
        <title>Genome and evolution of the arbuscular mycorrhizal fungus Diversispora epigaea (formerly Glomus versiforme) and its bacterial endosymbionts.</title>
        <authorList>
            <person name="Sun X."/>
            <person name="Fei Z."/>
            <person name="Harrison M."/>
        </authorList>
    </citation>
    <scope>NUCLEOTIDE SEQUENCE [LARGE SCALE GENOMIC DNA]</scope>
    <source>
        <strain evidence="7 8">IT104</strain>
    </source>
</reference>
<protein>
    <recommendedName>
        <fullName evidence="6">Protein kinase domain-containing protein</fullName>
    </recommendedName>
</protein>
<dbReference type="GO" id="GO:0004674">
    <property type="term" value="F:protein serine/threonine kinase activity"/>
    <property type="evidence" value="ECO:0007669"/>
    <property type="project" value="UniProtKB-KW"/>
</dbReference>
<dbReference type="PANTHER" id="PTHR24345">
    <property type="entry name" value="SERINE/THREONINE-PROTEIN KINASE PLK"/>
    <property type="match status" value="1"/>
</dbReference>
<dbReference type="Proteomes" id="UP000266861">
    <property type="component" value="Unassembled WGS sequence"/>
</dbReference>
<keyword evidence="5" id="KW-0067">ATP-binding</keyword>
<dbReference type="STRING" id="1348612.A0A397IZM2"/>
<dbReference type="EMBL" id="PQFF01000154">
    <property type="protein sequence ID" value="RHZ78474.1"/>
    <property type="molecule type" value="Genomic_DNA"/>
</dbReference>
<dbReference type="Pfam" id="PF00069">
    <property type="entry name" value="Pkinase"/>
    <property type="match status" value="1"/>
</dbReference>